<dbReference type="SMART" id="SM00304">
    <property type="entry name" value="HAMP"/>
    <property type="match status" value="1"/>
</dbReference>
<dbReference type="PRINTS" id="PR00344">
    <property type="entry name" value="BCTRLSENSOR"/>
</dbReference>
<dbReference type="CDD" id="cd06225">
    <property type="entry name" value="HAMP"/>
    <property type="match status" value="1"/>
</dbReference>
<dbReference type="SMART" id="SM00387">
    <property type="entry name" value="HATPase_c"/>
    <property type="match status" value="1"/>
</dbReference>
<organism evidence="13 14">
    <name type="scientific">Archangium gephyra</name>
    <dbReference type="NCBI Taxonomy" id="48"/>
    <lineage>
        <taxon>Bacteria</taxon>
        <taxon>Pseudomonadati</taxon>
        <taxon>Myxococcota</taxon>
        <taxon>Myxococcia</taxon>
        <taxon>Myxococcales</taxon>
        <taxon>Cystobacterineae</taxon>
        <taxon>Archangiaceae</taxon>
        <taxon>Archangium</taxon>
    </lineage>
</organism>
<keyword evidence="8" id="KW-0067">ATP-binding</keyword>
<feature type="transmembrane region" description="Helical" evidence="10">
    <location>
        <begin position="38"/>
        <end position="58"/>
    </location>
</feature>
<feature type="transmembrane region" description="Helical" evidence="10">
    <location>
        <begin position="382"/>
        <end position="402"/>
    </location>
</feature>
<dbReference type="Gene3D" id="3.30.450.20">
    <property type="entry name" value="PAS domain"/>
    <property type="match status" value="1"/>
</dbReference>
<dbReference type="GO" id="GO:0016020">
    <property type="term" value="C:membrane"/>
    <property type="evidence" value="ECO:0007669"/>
    <property type="project" value="UniProtKB-SubCell"/>
</dbReference>
<feature type="domain" description="Histidine kinase" evidence="11">
    <location>
        <begin position="542"/>
        <end position="756"/>
    </location>
</feature>
<dbReference type="InterPro" id="IPR036890">
    <property type="entry name" value="HATPase_C_sf"/>
</dbReference>
<dbReference type="InterPro" id="IPR004358">
    <property type="entry name" value="Sig_transdc_His_kin-like_C"/>
</dbReference>
<name>A0AAC8Q223_9BACT</name>
<dbReference type="CDD" id="cd18774">
    <property type="entry name" value="PDC2_HK_sensor"/>
    <property type="match status" value="1"/>
</dbReference>
<dbReference type="PROSITE" id="PS50885">
    <property type="entry name" value="HAMP"/>
    <property type="match status" value="1"/>
</dbReference>
<evidence type="ECO:0000256" key="6">
    <source>
        <dbReference type="ARBA" id="ARBA00022741"/>
    </source>
</evidence>
<evidence type="ECO:0000313" key="13">
    <source>
        <dbReference type="EMBL" id="AKI99508.1"/>
    </source>
</evidence>
<evidence type="ECO:0000256" key="5">
    <source>
        <dbReference type="ARBA" id="ARBA00022679"/>
    </source>
</evidence>
<dbReference type="PROSITE" id="PS50109">
    <property type="entry name" value="HIS_KIN"/>
    <property type="match status" value="1"/>
</dbReference>
<protein>
    <recommendedName>
        <fullName evidence="3">histidine kinase</fullName>
        <ecNumber evidence="3">2.7.13.3</ecNumber>
    </recommendedName>
</protein>
<feature type="domain" description="HAMP" evidence="12">
    <location>
        <begin position="404"/>
        <end position="456"/>
    </location>
</feature>
<evidence type="ECO:0000256" key="10">
    <source>
        <dbReference type="SAM" id="Phobius"/>
    </source>
</evidence>
<dbReference type="GO" id="GO:0004673">
    <property type="term" value="F:protein histidine kinase activity"/>
    <property type="evidence" value="ECO:0007669"/>
    <property type="project" value="UniProtKB-EC"/>
</dbReference>
<comment type="subcellular location">
    <subcellularLocation>
        <location evidence="2">Membrane</location>
    </subcellularLocation>
</comment>
<dbReference type="Proteomes" id="UP000035579">
    <property type="component" value="Chromosome"/>
</dbReference>
<dbReference type="KEGG" id="age:AA314_01135"/>
<evidence type="ECO:0000313" key="14">
    <source>
        <dbReference type="Proteomes" id="UP000035579"/>
    </source>
</evidence>
<dbReference type="InterPro" id="IPR003594">
    <property type="entry name" value="HATPase_dom"/>
</dbReference>
<dbReference type="Pfam" id="PF02518">
    <property type="entry name" value="HATPase_c"/>
    <property type="match status" value="1"/>
</dbReference>
<evidence type="ECO:0000256" key="7">
    <source>
        <dbReference type="ARBA" id="ARBA00022777"/>
    </source>
</evidence>
<evidence type="ECO:0000256" key="8">
    <source>
        <dbReference type="ARBA" id="ARBA00022840"/>
    </source>
</evidence>
<sequence length="761" mass="85004">MQTGAAFLLGFHPGLRPTTTMPSTSSVRPSASLARSTLISMGVRIAVIIALATFFSYLHIFHSMRDQALAQLERHVVDRSQREQEIFLLAQDNHVALKQALRERIEAWSQKDPRPQFDALFARMPDGTLRNQFQGFDGTRMPQVFVAQGVQVDDDFRRRLIAAYEVTAQYGPPLHARFTDTYVMLPEGALVMYWPKAPTWSLDTEATYSFMTLDYFTDSLVQNNPQRKTRWTGIYEDEPSKVWLSSCTTPLDLDGRHVASVGSDVLLEELMDRTINNHLPGAYNLLFRDDGQLVAHPFLENKGGEALNILSPHPGQGTPEQHTRLRDIFERVRARAPGQSVLELPQHGEYLAVARLEGPGWNLVTVMPEGVMSSAALAASRYVLVFGLASLLLELAIMYWVLKQQITRPLGAFTQAAGQLAAGDFNVTLPSSRDDELGRLGAAFQHMAQKLQQREEALRQANEGLEQRVEERTRELKEVHRQLVQSARQAGMAEIATNVLHNVGNVLNSVQTAAMLARERVSGMKLEQVGRVASLLEQHRDDLGHFLTQTERGQKAMPFLNQLSQNLVDERQELMTLLEDVNRYTEHIGSVVKLQQNYARMPRLHEPVLMEELVRDALRINAAGLSRHQVQVEQHLNVLPPVHTDKNKVLMILVNLISNAKYALDALPQQERRITVRLEPPAGDQLRIEVRDTGVGIAPEMLTRIFQYGFTTRQEGHGFGLHSSALAAQELGGSLTAHSEGLGQGATFVLELPCPAPQGTA</sequence>
<keyword evidence="7 13" id="KW-0418">Kinase</keyword>
<feature type="coiled-coil region" evidence="9">
    <location>
        <begin position="448"/>
        <end position="482"/>
    </location>
</feature>
<reference evidence="13 14" key="1">
    <citation type="submission" date="2015-05" db="EMBL/GenBank/DDBJ databases">
        <title>Genome assembly of Archangium gephyra DSM 2261.</title>
        <authorList>
            <person name="Sharma G."/>
            <person name="Subramanian S."/>
        </authorList>
    </citation>
    <scope>NUCLEOTIDE SEQUENCE [LARGE SCALE GENOMIC DNA]</scope>
    <source>
        <strain evidence="13 14">DSM 2261</strain>
    </source>
</reference>
<evidence type="ECO:0000256" key="1">
    <source>
        <dbReference type="ARBA" id="ARBA00000085"/>
    </source>
</evidence>
<dbReference type="GO" id="GO:0005524">
    <property type="term" value="F:ATP binding"/>
    <property type="evidence" value="ECO:0007669"/>
    <property type="project" value="UniProtKB-KW"/>
</dbReference>
<keyword evidence="10" id="KW-0812">Transmembrane</keyword>
<accession>A0AAC8Q223</accession>
<dbReference type="Gene3D" id="6.10.340.10">
    <property type="match status" value="1"/>
</dbReference>
<dbReference type="SUPFAM" id="SSF158472">
    <property type="entry name" value="HAMP domain-like"/>
    <property type="match status" value="1"/>
</dbReference>
<evidence type="ECO:0000256" key="3">
    <source>
        <dbReference type="ARBA" id="ARBA00012438"/>
    </source>
</evidence>
<evidence type="ECO:0000256" key="4">
    <source>
        <dbReference type="ARBA" id="ARBA00022553"/>
    </source>
</evidence>
<keyword evidence="9" id="KW-0175">Coiled coil</keyword>
<keyword evidence="6" id="KW-0547">Nucleotide-binding</keyword>
<keyword evidence="10" id="KW-0472">Membrane</keyword>
<dbReference type="Pfam" id="PF00672">
    <property type="entry name" value="HAMP"/>
    <property type="match status" value="1"/>
</dbReference>
<dbReference type="InterPro" id="IPR005467">
    <property type="entry name" value="His_kinase_dom"/>
</dbReference>
<evidence type="ECO:0000256" key="9">
    <source>
        <dbReference type="SAM" id="Coils"/>
    </source>
</evidence>
<keyword evidence="5" id="KW-0808">Transferase</keyword>
<dbReference type="SUPFAM" id="SSF58104">
    <property type="entry name" value="Methyl-accepting chemotaxis protein (MCP) signaling domain"/>
    <property type="match status" value="1"/>
</dbReference>
<dbReference type="PANTHER" id="PTHR44936">
    <property type="entry name" value="SENSOR PROTEIN CREC"/>
    <property type="match status" value="1"/>
</dbReference>
<dbReference type="GO" id="GO:0007165">
    <property type="term" value="P:signal transduction"/>
    <property type="evidence" value="ECO:0007669"/>
    <property type="project" value="InterPro"/>
</dbReference>
<dbReference type="Gene3D" id="3.30.565.10">
    <property type="entry name" value="Histidine kinase-like ATPase, C-terminal domain"/>
    <property type="match status" value="1"/>
</dbReference>
<dbReference type="EMBL" id="CP011509">
    <property type="protein sequence ID" value="AKI99508.1"/>
    <property type="molecule type" value="Genomic_DNA"/>
</dbReference>
<proteinExistence type="predicted"/>
<evidence type="ECO:0000256" key="2">
    <source>
        <dbReference type="ARBA" id="ARBA00004370"/>
    </source>
</evidence>
<dbReference type="AlphaFoldDB" id="A0AAC8Q223"/>
<dbReference type="Gene3D" id="1.10.287.130">
    <property type="match status" value="1"/>
</dbReference>
<evidence type="ECO:0000259" key="12">
    <source>
        <dbReference type="PROSITE" id="PS50885"/>
    </source>
</evidence>
<gene>
    <name evidence="13" type="ORF">AA314_01135</name>
</gene>
<dbReference type="InterPro" id="IPR050980">
    <property type="entry name" value="2C_sensor_his_kinase"/>
</dbReference>
<evidence type="ECO:0000259" key="11">
    <source>
        <dbReference type="PROSITE" id="PS50109"/>
    </source>
</evidence>
<dbReference type="SUPFAM" id="SSF55874">
    <property type="entry name" value="ATPase domain of HSP90 chaperone/DNA topoisomerase II/histidine kinase"/>
    <property type="match status" value="1"/>
</dbReference>
<dbReference type="EC" id="2.7.13.3" evidence="3"/>
<keyword evidence="4" id="KW-0597">Phosphoprotein</keyword>
<comment type="catalytic activity">
    <reaction evidence="1">
        <text>ATP + protein L-histidine = ADP + protein N-phospho-L-histidine.</text>
        <dbReference type="EC" id="2.7.13.3"/>
    </reaction>
</comment>
<keyword evidence="10" id="KW-1133">Transmembrane helix</keyword>
<dbReference type="PANTHER" id="PTHR44936:SF10">
    <property type="entry name" value="SENSOR PROTEIN RSTB"/>
    <property type="match status" value="1"/>
</dbReference>
<dbReference type="InterPro" id="IPR003660">
    <property type="entry name" value="HAMP_dom"/>
</dbReference>